<dbReference type="InterPro" id="IPR001525">
    <property type="entry name" value="C5_MeTfrase"/>
</dbReference>
<feature type="active site" evidence="7">
    <location>
        <position position="215"/>
    </location>
</feature>
<dbReference type="SUPFAM" id="SSF53335">
    <property type="entry name" value="S-adenosyl-L-methionine-dependent methyltransferases"/>
    <property type="match status" value="1"/>
</dbReference>
<evidence type="ECO:0000313" key="8">
    <source>
        <dbReference type="EMBL" id="MBC2384589.1"/>
    </source>
</evidence>
<dbReference type="Gene3D" id="3.40.50.150">
    <property type="entry name" value="Vaccinia Virus protein VP39"/>
    <property type="match status" value="1"/>
</dbReference>
<evidence type="ECO:0000256" key="2">
    <source>
        <dbReference type="ARBA" id="ARBA00022603"/>
    </source>
</evidence>
<keyword evidence="5" id="KW-0680">Restriction system</keyword>
<keyword evidence="4 7" id="KW-0949">S-adenosyl-L-methionine</keyword>
<dbReference type="PANTHER" id="PTHR46098">
    <property type="entry name" value="TRNA (CYTOSINE(38)-C(5))-METHYLTRANSFERASE"/>
    <property type="match status" value="1"/>
</dbReference>
<dbReference type="EMBL" id="JAAXCZ010000018">
    <property type="protein sequence ID" value="MBC2384589.1"/>
    <property type="molecule type" value="Genomic_DNA"/>
</dbReference>
<dbReference type="InterPro" id="IPR050750">
    <property type="entry name" value="C5-MTase"/>
</dbReference>
<evidence type="ECO:0000256" key="3">
    <source>
        <dbReference type="ARBA" id="ARBA00022679"/>
    </source>
</evidence>
<evidence type="ECO:0000256" key="5">
    <source>
        <dbReference type="ARBA" id="ARBA00022747"/>
    </source>
</evidence>
<comment type="similarity">
    <text evidence="7">Belongs to the class I-like SAM-binding methyltransferase superfamily. C5-methyltransferase family.</text>
</comment>
<dbReference type="EC" id="2.1.1.37" evidence="1"/>
<keyword evidence="3 7" id="KW-0808">Transferase</keyword>
<gene>
    <name evidence="8" type="ORF">HF209_26960</name>
</gene>
<comment type="caution">
    <text evidence="8">The sequence shown here is derived from an EMBL/GenBank/DDBJ whole genome shotgun (WGS) entry which is preliminary data.</text>
</comment>
<comment type="catalytic activity">
    <reaction evidence="6">
        <text>a 2'-deoxycytidine in DNA + S-adenosyl-L-methionine = a 5-methyl-2'-deoxycytidine in DNA + S-adenosyl-L-homocysteine + H(+)</text>
        <dbReference type="Rhea" id="RHEA:13681"/>
        <dbReference type="Rhea" id="RHEA-COMP:11369"/>
        <dbReference type="Rhea" id="RHEA-COMP:11370"/>
        <dbReference type="ChEBI" id="CHEBI:15378"/>
        <dbReference type="ChEBI" id="CHEBI:57856"/>
        <dbReference type="ChEBI" id="CHEBI:59789"/>
        <dbReference type="ChEBI" id="CHEBI:85452"/>
        <dbReference type="ChEBI" id="CHEBI:85454"/>
        <dbReference type="EC" id="2.1.1.37"/>
    </reaction>
</comment>
<evidence type="ECO:0000256" key="6">
    <source>
        <dbReference type="ARBA" id="ARBA00047422"/>
    </source>
</evidence>
<dbReference type="Pfam" id="PF00145">
    <property type="entry name" value="DNA_methylase"/>
    <property type="match status" value="1"/>
</dbReference>
<accession>A0ABR6TF46</accession>
<keyword evidence="9" id="KW-1185">Reference proteome</keyword>
<evidence type="ECO:0000256" key="1">
    <source>
        <dbReference type="ARBA" id="ARBA00011975"/>
    </source>
</evidence>
<dbReference type="Proteomes" id="UP000534677">
    <property type="component" value="Unassembled WGS sequence"/>
</dbReference>
<organism evidence="8 9">
    <name type="scientific">Pseudomonas cremoris</name>
    <dbReference type="NCBI Taxonomy" id="2724178"/>
    <lineage>
        <taxon>Bacteria</taxon>
        <taxon>Pseudomonadati</taxon>
        <taxon>Pseudomonadota</taxon>
        <taxon>Gammaproteobacteria</taxon>
        <taxon>Pseudomonadales</taxon>
        <taxon>Pseudomonadaceae</taxon>
        <taxon>Pseudomonas</taxon>
    </lineage>
</organism>
<dbReference type="RefSeq" id="WP_080967009.1">
    <property type="nucleotide sequence ID" value="NZ_JAAXCZ010000018.1"/>
</dbReference>
<dbReference type="PANTHER" id="PTHR46098:SF1">
    <property type="entry name" value="TRNA (CYTOSINE(38)-C(5))-METHYLTRANSFERASE"/>
    <property type="match status" value="1"/>
</dbReference>
<evidence type="ECO:0000256" key="7">
    <source>
        <dbReference type="PROSITE-ProRule" id="PRU01016"/>
    </source>
</evidence>
<protein>
    <recommendedName>
        <fullName evidence="1">DNA (cytosine-5-)-methyltransferase</fullName>
        <ecNumber evidence="1">2.1.1.37</ecNumber>
    </recommendedName>
</protein>
<evidence type="ECO:0000256" key="4">
    <source>
        <dbReference type="ARBA" id="ARBA00022691"/>
    </source>
</evidence>
<name>A0ABR6TF46_9PSED</name>
<keyword evidence="2 7" id="KW-0489">Methyltransferase</keyword>
<dbReference type="PROSITE" id="PS51679">
    <property type="entry name" value="SAM_MT_C5"/>
    <property type="match status" value="1"/>
</dbReference>
<dbReference type="InterPro" id="IPR029063">
    <property type="entry name" value="SAM-dependent_MTases_sf"/>
</dbReference>
<sequence length="517" mass="56323">MTTILNVTIGESRSGVARVWMEGQKLVHAGIKIGAKYLVRGDETQKRIELVPVDDGSVVDGLVTVSKRERNGLITPLLEIRTELLKSFYEGCEKVRVVIRNGRLAISALHVEMKIRERVERLKQKLANKEKLACGSLFHGGGVLDKALHSGLLAAGVATFIQVGVEINGDYLDASLRNNQELWSADSIAVCSDIRDLDMSNAIPQLSIVVGGVPCTGASRSGKAKNKIKHAEEHDSAGTLFNDFLDFTKASNPAVILIENVKDYASSAGMAVIRSTLTSRGYNLYETVLVGTDFGVLEARERMVFVAITKGLDVDFSFPEKGKKTTQTVADILDSEISLSSDRWKAYEYLAIKEERDKANGKGFRRQLISYDSTSVGTMTRGYQKVRSTDPHLQHPENSTLSRLFTPLEHARLKGVPQSLIEGLSETTAHELLGQSVIGPVFEAVGYSLGLALTNQKPKPVFNELVVSGVIDFPGQETAEGGVTDWDVILEVGNKADQVPQLITSQPSPSQVALEFA</sequence>
<evidence type="ECO:0000313" key="9">
    <source>
        <dbReference type="Proteomes" id="UP000534677"/>
    </source>
</evidence>
<reference evidence="8 9" key="1">
    <citation type="submission" date="2020-04" db="EMBL/GenBank/DDBJ databases">
        <title>Pseudomonas crami sp. nov., a novel proteolytic bacterial species isolated from cream.</title>
        <authorList>
            <person name="Hofmann K."/>
            <person name="Woller A."/>
            <person name="Huptas C."/>
            <person name="Wenning M."/>
            <person name="Scherer S."/>
            <person name="Doll E.V."/>
        </authorList>
    </citation>
    <scope>NUCLEOTIDE SEQUENCE [LARGE SCALE GENOMIC DNA]</scope>
    <source>
        <strain evidence="8 9">WS 5096</strain>
    </source>
</reference>
<dbReference type="GO" id="GO:0032259">
    <property type="term" value="P:methylation"/>
    <property type="evidence" value="ECO:0007669"/>
    <property type="project" value="UniProtKB-KW"/>
</dbReference>
<proteinExistence type="inferred from homology"/>
<dbReference type="GO" id="GO:0008168">
    <property type="term" value="F:methyltransferase activity"/>
    <property type="evidence" value="ECO:0007669"/>
    <property type="project" value="UniProtKB-KW"/>
</dbReference>
<dbReference type="Gene3D" id="3.90.120.10">
    <property type="entry name" value="DNA Methylase, subunit A, domain 2"/>
    <property type="match status" value="1"/>
</dbReference>